<organism evidence="2 3">
    <name type="scientific">Candidula unifasciata</name>
    <dbReference type="NCBI Taxonomy" id="100452"/>
    <lineage>
        <taxon>Eukaryota</taxon>
        <taxon>Metazoa</taxon>
        <taxon>Spiralia</taxon>
        <taxon>Lophotrochozoa</taxon>
        <taxon>Mollusca</taxon>
        <taxon>Gastropoda</taxon>
        <taxon>Heterobranchia</taxon>
        <taxon>Euthyneura</taxon>
        <taxon>Panpulmonata</taxon>
        <taxon>Eupulmonata</taxon>
        <taxon>Stylommatophora</taxon>
        <taxon>Helicina</taxon>
        <taxon>Helicoidea</taxon>
        <taxon>Geomitridae</taxon>
        <taxon>Candidula</taxon>
    </lineage>
</organism>
<feature type="domain" description="SCP" evidence="1">
    <location>
        <begin position="19"/>
        <end position="154"/>
    </location>
</feature>
<dbReference type="CDD" id="cd05382">
    <property type="entry name" value="CAP_GAPR1-like"/>
    <property type="match status" value="1"/>
</dbReference>
<dbReference type="Gene3D" id="3.40.33.10">
    <property type="entry name" value="CAP"/>
    <property type="match status" value="1"/>
</dbReference>
<reference evidence="2" key="1">
    <citation type="submission" date="2021-04" db="EMBL/GenBank/DDBJ databases">
        <authorList>
            <consortium name="Molecular Ecology Group"/>
        </authorList>
    </citation>
    <scope>NUCLEOTIDE SEQUENCE</scope>
</reference>
<name>A0A8S3Z254_9EUPU</name>
<dbReference type="EMBL" id="CAJHNH020001280">
    <property type="protein sequence ID" value="CAG5122398.1"/>
    <property type="molecule type" value="Genomic_DNA"/>
</dbReference>
<dbReference type="PRINTS" id="PR00837">
    <property type="entry name" value="V5TPXLIKE"/>
</dbReference>
<accession>A0A8S3Z254</accession>
<dbReference type="Proteomes" id="UP000678393">
    <property type="component" value="Unassembled WGS sequence"/>
</dbReference>
<evidence type="ECO:0000259" key="1">
    <source>
        <dbReference type="SMART" id="SM00198"/>
    </source>
</evidence>
<dbReference type="InterPro" id="IPR034113">
    <property type="entry name" value="SCP_GAPR1-like"/>
</dbReference>
<keyword evidence="3" id="KW-1185">Reference proteome</keyword>
<dbReference type="AlphaFoldDB" id="A0A8S3Z254"/>
<dbReference type="InterPro" id="IPR014044">
    <property type="entry name" value="CAP_dom"/>
</dbReference>
<evidence type="ECO:0000313" key="3">
    <source>
        <dbReference type="Proteomes" id="UP000678393"/>
    </source>
</evidence>
<proteinExistence type="predicted"/>
<dbReference type="PANTHER" id="PTHR10334">
    <property type="entry name" value="CYSTEINE-RICH SECRETORY PROTEIN-RELATED"/>
    <property type="match status" value="1"/>
</dbReference>
<gene>
    <name evidence="2" type="ORF">CUNI_LOCUS7956</name>
</gene>
<protein>
    <recommendedName>
        <fullName evidence="1">SCP domain-containing protein</fullName>
    </recommendedName>
</protein>
<dbReference type="SMART" id="SM00198">
    <property type="entry name" value="SCP"/>
    <property type="match status" value="1"/>
</dbReference>
<dbReference type="SUPFAM" id="SSF55797">
    <property type="entry name" value="PR-1-like"/>
    <property type="match status" value="1"/>
</dbReference>
<comment type="caution">
    <text evidence="2">The sequence shown here is derived from an EMBL/GenBank/DDBJ whole genome shotgun (WGS) entry which is preliminary data.</text>
</comment>
<dbReference type="OrthoDB" id="337038at2759"/>
<evidence type="ECO:0000313" key="2">
    <source>
        <dbReference type="EMBL" id="CAG5122398.1"/>
    </source>
</evidence>
<sequence length="164" mass="18555">MAQASKAGTPGAQTPNIENFRQEVLVAHNKRREWHQAPPVKLSPELNKLAQEWAENLAKQNKFEHSPADRRKGIGENLAAHTRVLSGDEVVEMWYSEIQNYNFQKPGFAMNTSHFTQLVWKDCQSIGVGMSTQKAGNGMYMYVANYQPAGNVINYFDKNVLTKK</sequence>
<dbReference type="InterPro" id="IPR035940">
    <property type="entry name" value="CAP_sf"/>
</dbReference>
<dbReference type="InterPro" id="IPR001283">
    <property type="entry name" value="CRISP-related"/>
</dbReference>
<dbReference type="FunFam" id="3.40.33.10:FF:000002">
    <property type="entry name" value="Golgi-associated plant pathogenesis-related protein 1"/>
    <property type="match status" value="1"/>
</dbReference>
<dbReference type="Pfam" id="PF00188">
    <property type="entry name" value="CAP"/>
    <property type="match status" value="1"/>
</dbReference>